<evidence type="ECO:0000256" key="3">
    <source>
        <dbReference type="ARBA" id="ARBA00010258"/>
    </source>
</evidence>
<evidence type="ECO:0000256" key="14">
    <source>
        <dbReference type="ARBA" id="ARBA00023242"/>
    </source>
</evidence>
<evidence type="ECO:0000256" key="15">
    <source>
        <dbReference type="PROSITE-ProRule" id="PRU00175"/>
    </source>
</evidence>
<keyword evidence="12 16" id="KW-0233">DNA recombination</keyword>
<evidence type="ECO:0000256" key="2">
    <source>
        <dbReference type="ARBA" id="ARBA00004123"/>
    </source>
</evidence>
<keyword evidence="11 16" id="KW-0862">Zinc</keyword>
<comment type="catalytic activity">
    <reaction evidence="1 16">
        <text>S-ubiquitinyl-[E2 ubiquitin-conjugating enzyme]-L-cysteine + [acceptor protein]-L-lysine = [E2 ubiquitin-conjugating enzyme]-L-cysteine + N(6)-ubiquitinyl-[acceptor protein]-L-lysine.</text>
        <dbReference type="EC" id="2.3.2.27"/>
    </reaction>
</comment>
<dbReference type="GO" id="GO:0061630">
    <property type="term" value="F:ubiquitin protein ligase activity"/>
    <property type="evidence" value="ECO:0007669"/>
    <property type="project" value="UniProtKB-EC"/>
</dbReference>
<keyword evidence="7 16" id="KW-0479">Metal-binding</keyword>
<evidence type="ECO:0000256" key="4">
    <source>
        <dbReference type="ARBA" id="ARBA00012483"/>
    </source>
</evidence>
<dbReference type="GO" id="GO:0008270">
    <property type="term" value="F:zinc ion binding"/>
    <property type="evidence" value="ECO:0007669"/>
    <property type="project" value="UniProtKB-KW"/>
</dbReference>
<dbReference type="Pfam" id="PF07574">
    <property type="entry name" value="SMC_Nse1"/>
    <property type="match status" value="1"/>
</dbReference>
<dbReference type="Pfam" id="PF08746">
    <property type="entry name" value="zf-RING-like"/>
    <property type="match status" value="1"/>
</dbReference>
<proteinExistence type="inferred from homology"/>
<evidence type="ECO:0000256" key="16">
    <source>
        <dbReference type="RuleBase" id="RU368018"/>
    </source>
</evidence>
<dbReference type="Gene3D" id="3.90.1150.220">
    <property type="match status" value="1"/>
</dbReference>
<dbReference type="AlphaFoldDB" id="A0A1B6IFR7"/>
<sequence length="238" mass="26918">MGSRSRRSGRELHDEAMDVDEDEFTSEHKLMLQYFLHERMATKVELVNIHKELFENRADLKDVLTTITSKINPLKMDIKETKCDLTGETYFVLIHTTGESFFPRCCVFTKPQLDFLKQVLTGIVLSSDGAVGTIPAINSCKTLTKSEAGDTIEKFVKEKILMETAGHGLCLTPLAVLEFEPFFKACFSGNLLVCDLCKQLVFIGKACDGCEQRFHLHCVDKWMKSKKTVCPSCAQHWP</sequence>
<dbReference type="InterPro" id="IPR036388">
    <property type="entry name" value="WH-like_DNA-bd_sf"/>
</dbReference>
<comment type="subunit">
    <text evidence="16">Component of the Smc5-Smc6 complex.</text>
</comment>
<evidence type="ECO:0000256" key="7">
    <source>
        <dbReference type="ARBA" id="ARBA00022723"/>
    </source>
</evidence>
<keyword evidence="6 16" id="KW-0808">Transferase</keyword>
<dbReference type="Gene3D" id="3.30.40.10">
    <property type="entry name" value="Zinc/RING finger domain, C3HC4 (zinc finger)"/>
    <property type="match status" value="1"/>
</dbReference>
<protein>
    <recommendedName>
        <fullName evidence="5 16">Non-structural maintenance of chromosomes element 1 homolog</fullName>
        <ecNumber evidence="4 16">2.3.2.27</ecNumber>
    </recommendedName>
</protein>
<dbReference type="GO" id="GO:0030915">
    <property type="term" value="C:Smc5-Smc6 complex"/>
    <property type="evidence" value="ECO:0007669"/>
    <property type="project" value="UniProtKB-UniRule"/>
</dbReference>
<evidence type="ECO:0000259" key="17">
    <source>
        <dbReference type="PROSITE" id="PS50089"/>
    </source>
</evidence>
<gene>
    <name evidence="19" type="ORF">g.8168</name>
    <name evidence="18" type="ORF">g.8169</name>
</gene>
<dbReference type="PROSITE" id="PS50089">
    <property type="entry name" value="ZF_RING_2"/>
    <property type="match status" value="1"/>
</dbReference>
<evidence type="ECO:0000256" key="12">
    <source>
        <dbReference type="ARBA" id="ARBA00023172"/>
    </source>
</evidence>
<dbReference type="PANTHER" id="PTHR20973">
    <property type="entry name" value="NON-SMC ELEMENT 1-RELATED"/>
    <property type="match status" value="1"/>
</dbReference>
<evidence type="ECO:0000256" key="6">
    <source>
        <dbReference type="ARBA" id="ARBA00022679"/>
    </source>
</evidence>
<keyword evidence="13 16" id="KW-0234">DNA repair</keyword>
<feature type="domain" description="RING-type" evidence="17">
    <location>
        <begin position="194"/>
        <end position="233"/>
    </location>
</feature>
<evidence type="ECO:0000313" key="19">
    <source>
        <dbReference type="EMBL" id="JAS99756.1"/>
    </source>
</evidence>
<keyword evidence="10 16" id="KW-0833">Ubl conjugation pathway</keyword>
<evidence type="ECO:0000256" key="1">
    <source>
        <dbReference type="ARBA" id="ARBA00000900"/>
    </source>
</evidence>
<dbReference type="EMBL" id="GECU01007950">
    <property type="protein sequence ID" value="JAS99756.1"/>
    <property type="molecule type" value="Transcribed_RNA"/>
</dbReference>
<dbReference type="SUPFAM" id="SSF57850">
    <property type="entry name" value="RING/U-box"/>
    <property type="match status" value="1"/>
</dbReference>
<organism evidence="18">
    <name type="scientific">Homalodisca liturata</name>
    <dbReference type="NCBI Taxonomy" id="320908"/>
    <lineage>
        <taxon>Eukaryota</taxon>
        <taxon>Metazoa</taxon>
        <taxon>Ecdysozoa</taxon>
        <taxon>Arthropoda</taxon>
        <taxon>Hexapoda</taxon>
        <taxon>Insecta</taxon>
        <taxon>Pterygota</taxon>
        <taxon>Neoptera</taxon>
        <taxon>Paraneoptera</taxon>
        <taxon>Hemiptera</taxon>
        <taxon>Auchenorrhyncha</taxon>
        <taxon>Membracoidea</taxon>
        <taxon>Cicadellidae</taxon>
        <taxon>Cicadellinae</taxon>
        <taxon>Proconiini</taxon>
        <taxon>Homalodisca</taxon>
    </lineage>
</organism>
<dbReference type="InterPro" id="IPR001841">
    <property type="entry name" value="Znf_RING"/>
</dbReference>
<accession>A0A1B6IFR7</accession>
<evidence type="ECO:0000256" key="10">
    <source>
        <dbReference type="ARBA" id="ARBA00022786"/>
    </source>
</evidence>
<reference evidence="18" key="1">
    <citation type="submission" date="2015-11" db="EMBL/GenBank/DDBJ databases">
        <title>De novo transcriptome assembly of four potential Pierce s Disease insect vectors from Arizona vineyards.</title>
        <authorList>
            <person name="Tassone E.E."/>
        </authorList>
    </citation>
    <scope>NUCLEOTIDE SEQUENCE</scope>
</reference>
<evidence type="ECO:0000256" key="5">
    <source>
        <dbReference type="ARBA" id="ARBA00019422"/>
    </source>
</evidence>
<keyword evidence="8 16" id="KW-0227">DNA damage</keyword>
<keyword evidence="9 15" id="KW-0863">Zinc-finger</keyword>
<dbReference type="EC" id="2.3.2.27" evidence="4 16"/>
<evidence type="ECO:0000256" key="8">
    <source>
        <dbReference type="ARBA" id="ARBA00022763"/>
    </source>
</evidence>
<evidence type="ECO:0000256" key="9">
    <source>
        <dbReference type="ARBA" id="ARBA00022771"/>
    </source>
</evidence>
<dbReference type="InterPro" id="IPR014857">
    <property type="entry name" value="Nse1_RING_C4HC3-type"/>
</dbReference>
<dbReference type="InterPro" id="IPR013083">
    <property type="entry name" value="Znf_RING/FYVE/PHD"/>
</dbReference>
<name>A0A1B6IFR7_9HEMI</name>
<evidence type="ECO:0000256" key="13">
    <source>
        <dbReference type="ARBA" id="ARBA00023204"/>
    </source>
</evidence>
<dbReference type="GO" id="GO:0000724">
    <property type="term" value="P:double-strand break repair via homologous recombination"/>
    <property type="evidence" value="ECO:0007669"/>
    <property type="project" value="TreeGrafter"/>
</dbReference>
<keyword evidence="14 16" id="KW-0539">Nucleus</keyword>
<comment type="subcellular location">
    <subcellularLocation>
        <location evidence="2 16">Nucleus</location>
    </subcellularLocation>
</comment>
<dbReference type="GO" id="GO:0005634">
    <property type="term" value="C:nucleus"/>
    <property type="evidence" value="ECO:0007669"/>
    <property type="project" value="UniProtKB-SubCell"/>
</dbReference>
<comment type="similarity">
    <text evidence="3 16">Belongs to the NSE1 family.</text>
</comment>
<dbReference type="EMBL" id="GECU01021953">
    <property type="protein sequence ID" value="JAS85753.1"/>
    <property type="molecule type" value="Transcribed_RNA"/>
</dbReference>
<evidence type="ECO:0000313" key="18">
    <source>
        <dbReference type="EMBL" id="JAS85753.1"/>
    </source>
</evidence>
<dbReference type="InterPro" id="IPR011513">
    <property type="entry name" value="Nse1"/>
</dbReference>
<dbReference type="Gene3D" id="1.10.10.10">
    <property type="entry name" value="Winged helix-like DNA-binding domain superfamily/Winged helix DNA-binding domain"/>
    <property type="match status" value="1"/>
</dbReference>
<dbReference type="PANTHER" id="PTHR20973:SF0">
    <property type="entry name" value="NON-STRUCTURAL MAINTENANCE OF CHROMOSOMES ELEMENT 1 HOMOLOG"/>
    <property type="match status" value="1"/>
</dbReference>
<evidence type="ECO:0000256" key="11">
    <source>
        <dbReference type="ARBA" id="ARBA00022833"/>
    </source>
</evidence>